<protein>
    <recommendedName>
        <fullName evidence="5">Vacuolar membrane protein</fullName>
    </recommendedName>
</protein>
<feature type="region of interest" description="Disordered" evidence="1">
    <location>
        <begin position="370"/>
        <end position="495"/>
    </location>
</feature>
<evidence type="ECO:0000256" key="1">
    <source>
        <dbReference type="SAM" id="MobiDB-lite"/>
    </source>
</evidence>
<dbReference type="InterPro" id="IPR022127">
    <property type="entry name" value="STIMATE/YPL162C"/>
</dbReference>
<feature type="compositionally biased region" description="Polar residues" evidence="1">
    <location>
        <begin position="395"/>
        <end position="404"/>
    </location>
</feature>
<feature type="transmembrane region" description="Helical" evidence="2">
    <location>
        <begin position="171"/>
        <end position="189"/>
    </location>
</feature>
<feature type="region of interest" description="Disordered" evidence="1">
    <location>
        <begin position="93"/>
        <end position="123"/>
    </location>
</feature>
<feature type="compositionally biased region" description="Basic and acidic residues" evidence="1">
    <location>
        <begin position="420"/>
        <end position="432"/>
    </location>
</feature>
<feature type="compositionally biased region" description="Gly residues" evidence="1">
    <location>
        <begin position="406"/>
        <end position="417"/>
    </location>
</feature>
<feature type="transmembrane region" description="Helical" evidence="2">
    <location>
        <begin position="128"/>
        <end position="150"/>
    </location>
</feature>
<reference evidence="3 4" key="1">
    <citation type="submission" date="2024-01" db="EMBL/GenBank/DDBJ databases">
        <authorList>
            <person name="Allen C."/>
            <person name="Tagirdzhanova G."/>
        </authorList>
    </citation>
    <scope>NUCLEOTIDE SEQUENCE [LARGE SCALE GENOMIC DNA]</scope>
</reference>
<feature type="compositionally biased region" description="Acidic residues" evidence="1">
    <location>
        <begin position="373"/>
        <end position="390"/>
    </location>
</feature>
<keyword evidence="2" id="KW-0812">Transmembrane</keyword>
<organism evidence="3 4">
    <name type="scientific">Sporothrix curviconia</name>
    <dbReference type="NCBI Taxonomy" id="1260050"/>
    <lineage>
        <taxon>Eukaryota</taxon>
        <taxon>Fungi</taxon>
        <taxon>Dikarya</taxon>
        <taxon>Ascomycota</taxon>
        <taxon>Pezizomycotina</taxon>
        <taxon>Sordariomycetes</taxon>
        <taxon>Sordariomycetidae</taxon>
        <taxon>Ophiostomatales</taxon>
        <taxon>Ophiostomataceae</taxon>
        <taxon>Sporothrix</taxon>
    </lineage>
</organism>
<name>A0ABP0BYZ5_9PEZI</name>
<feature type="compositionally biased region" description="Pro residues" evidence="1">
    <location>
        <begin position="31"/>
        <end position="41"/>
    </location>
</feature>
<accession>A0ABP0BYZ5</accession>
<evidence type="ECO:0000313" key="3">
    <source>
        <dbReference type="EMBL" id="CAK7224828.1"/>
    </source>
</evidence>
<dbReference type="Pfam" id="PF12400">
    <property type="entry name" value="STIMATE"/>
    <property type="match status" value="1"/>
</dbReference>
<dbReference type="PANTHER" id="PTHR31735">
    <property type="entry name" value="VACUOLAR MEMBRANE PROTEIN YPL162C"/>
    <property type="match status" value="1"/>
</dbReference>
<feature type="compositionally biased region" description="Low complexity" evidence="1">
    <location>
        <begin position="42"/>
        <end position="53"/>
    </location>
</feature>
<feature type="compositionally biased region" description="Polar residues" evidence="1">
    <location>
        <begin position="475"/>
        <end position="485"/>
    </location>
</feature>
<evidence type="ECO:0000256" key="2">
    <source>
        <dbReference type="SAM" id="Phobius"/>
    </source>
</evidence>
<gene>
    <name evidence="3" type="ORF">SCUCBS95973_005652</name>
</gene>
<comment type="caution">
    <text evidence="3">The sequence shown here is derived from an EMBL/GenBank/DDBJ whole genome shotgun (WGS) entry which is preliminary data.</text>
</comment>
<feature type="transmembrane region" description="Helical" evidence="2">
    <location>
        <begin position="283"/>
        <end position="305"/>
    </location>
</feature>
<feature type="compositionally biased region" description="Polar residues" evidence="1">
    <location>
        <begin position="433"/>
        <end position="446"/>
    </location>
</feature>
<feature type="region of interest" description="Disordered" evidence="1">
    <location>
        <begin position="68"/>
        <end position="87"/>
    </location>
</feature>
<proteinExistence type="predicted"/>
<feature type="transmembrane region" description="Helical" evidence="2">
    <location>
        <begin position="325"/>
        <end position="344"/>
    </location>
</feature>
<evidence type="ECO:0008006" key="5">
    <source>
        <dbReference type="Google" id="ProtNLM"/>
    </source>
</evidence>
<keyword evidence="2" id="KW-1133">Transmembrane helix</keyword>
<keyword evidence="4" id="KW-1185">Reference proteome</keyword>
<sequence length="495" mass="53058">MAAIGPVHAGHLAVRVPVPLPVPTKVNDLFLPPPAPPPQGLPPANENRPPPEAADAPLAIQTIANAAGLPPVPTAPGGNGGGFTVVQVTTTPTTTPASEATKPSIVESQKEGSKKGPGHAEPSGDCRLMGPFAIFVQLGLGGLALMSLVYKRWRERPQRPVKIWFFDVSKQVFGSVLVHMANVFMSLLTSGRFSIKLTPSVVSRAAVLLQRDGGSEPYTPNPCSFYLLNLAIDTTLGIPILIFLLRITTAIVSYTPLGRPAESIQSGNYGRPPNAWWWLKQSIIYFCGLFGMKICVLIIFVTMPWISRVGDWALRWTEGNEQLQIIFVMMLFPLIMNALQYYIIDSFIKDQTTESDPAASSNRVGLYNHLTDSADDEDSDTDGGDSDDDVYTGSNLDTADNSDSGEGAGAGTHTGTGGRRRNEEVTARKRNDSLQVPSRSSRAGRTSTKKAPGVAMTAVVEPEYDPEVDGDSPTIIGSNSSQRGSDSPMAKQSPF</sequence>
<dbReference type="Proteomes" id="UP001642405">
    <property type="component" value="Unassembled WGS sequence"/>
</dbReference>
<dbReference type="EMBL" id="CAWUHB010000031">
    <property type="protein sequence ID" value="CAK7224828.1"/>
    <property type="molecule type" value="Genomic_DNA"/>
</dbReference>
<feature type="transmembrane region" description="Helical" evidence="2">
    <location>
        <begin position="225"/>
        <end position="245"/>
    </location>
</feature>
<dbReference type="PANTHER" id="PTHR31735:SF1">
    <property type="entry name" value="VACUOLAR MEMBRANE PROTEIN YPL162C"/>
    <property type="match status" value="1"/>
</dbReference>
<feature type="region of interest" description="Disordered" evidence="1">
    <location>
        <begin position="29"/>
        <end position="53"/>
    </location>
</feature>
<keyword evidence="2" id="KW-0472">Membrane</keyword>
<evidence type="ECO:0000313" key="4">
    <source>
        <dbReference type="Proteomes" id="UP001642405"/>
    </source>
</evidence>